<keyword evidence="5" id="KW-1185">Reference proteome</keyword>
<evidence type="ECO:0008006" key="6">
    <source>
        <dbReference type="Google" id="ProtNLM"/>
    </source>
</evidence>
<name>A0A0C1HF82_9NEIS</name>
<organism evidence="2 4">
    <name type="scientific">Morococcus cerebrosus</name>
    <dbReference type="NCBI Taxonomy" id="1056807"/>
    <lineage>
        <taxon>Bacteria</taxon>
        <taxon>Pseudomonadati</taxon>
        <taxon>Pseudomonadota</taxon>
        <taxon>Betaproteobacteria</taxon>
        <taxon>Neisseriales</taxon>
        <taxon>Neisseriaceae</taxon>
        <taxon>Morococcus</taxon>
    </lineage>
</organism>
<evidence type="ECO:0000313" key="3">
    <source>
        <dbReference type="EMBL" id="UNV87375.1"/>
    </source>
</evidence>
<feature type="transmembrane region" description="Helical" evidence="1">
    <location>
        <begin position="12"/>
        <end position="30"/>
    </location>
</feature>
<dbReference type="Proteomes" id="UP000829504">
    <property type="component" value="Chromosome"/>
</dbReference>
<dbReference type="EMBL" id="JUFZ01000013">
    <property type="protein sequence ID" value="KIC12822.1"/>
    <property type="molecule type" value="Genomic_DNA"/>
</dbReference>
<accession>A0A0C1HF82</accession>
<reference evidence="3 5" key="2">
    <citation type="submission" date="2022-03" db="EMBL/GenBank/DDBJ databases">
        <title>Genome sequencing of Morococcus cerebrosus.</title>
        <authorList>
            <person name="Baek M.-G."/>
            <person name="Yi H."/>
        </authorList>
    </citation>
    <scope>NUCLEOTIDE SEQUENCE [LARGE SCALE GENOMIC DNA]</scope>
    <source>
        <strain evidence="3 5">CIP 81.93</strain>
    </source>
</reference>
<dbReference type="Proteomes" id="UP000031390">
    <property type="component" value="Unassembled WGS sequence"/>
</dbReference>
<protein>
    <recommendedName>
        <fullName evidence="6">Phage associated protein</fullName>
    </recommendedName>
</protein>
<evidence type="ECO:0000313" key="2">
    <source>
        <dbReference type="EMBL" id="KIC12822.1"/>
    </source>
</evidence>
<evidence type="ECO:0000313" key="5">
    <source>
        <dbReference type="Proteomes" id="UP000829504"/>
    </source>
</evidence>
<proteinExistence type="predicted"/>
<dbReference type="PATRIC" id="fig|1056807.3.peg.348"/>
<keyword evidence="1" id="KW-0812">Transmembrane</keyword>
<gene>
    <name evidence="2" type="ORF">MCC93_03620</name>
    <name evidence="3" type="ORF">MON37_12200</name>
</gene>
<reference evidence="2 4" key="1">
    <citation type="submission" date="2014-12" db="EMBL/GenBank/DDBJ databases">
        <title>Genome sequence of Morococcus cerebrosus.</title>
        <authorList>
            <person name="Shin S.-K."/>
            <person name="Yi H."/>
        </authorList>
    </citation>
    <scope>NUCLEOTIDE SEQUENCE [LARGE SCALE GENOMIC DNA]</scope>
    <source>
        <strain evidence="2 4">CIP 81.93</strain>
    </source>
</reference>
<sequence length="129" mass="14532">MIDFFYKNKTALAWRALIVLGIWLNGYHYAADKADAKQTALITAYQNSSMAAAKQYADELKKAQAETKRWHDFAQRQSIELASALSELDKTKNTLQEQTHDAIQKDGNGFNGIGSNSLHLYNRAFGYPD</sequence>
<dbReference type="EMBL" id="CP094242">
    <property type="protein sequence ID" value="UNV87375.1"/>
    <property type="molecule type" value="Genomic_DNA"/>
</dbReference>
<dbReference type="RefSeq" id="WP_039405165.1">
    <property type="nucleotide sequence ID" value="NZ_CP094242.1"/>
</dbReference>
<evidence type="ECO:0000256" key="1">
    <source>
        <dbReference type="SAM" id="Phobius"/>
    </source>
</evidence>
<keyword evidence="1" id="KW-0472">Membrane</keyword>
<evidence type="ECO:0000313" key="4">
    <source>
        <dbReference type="Proteomes" id="UP000031390"/>
    </source>
</evidence>
<dbReference type="AlphaFoldDB" id="A0A0C1HF82"/>
<keyword evidence="1" id="KW-1133">Transmembrane helix</keyword>